<accession>A0AAV4X0T3</accession>
<gene>
    <name evidence="1" type="ORF">CEXT_575581</name>
</gene>
<dbReference type="EMBL" id="BPLR01017039">
    <property type="protein sequence ID" value="GIY88258.1"/>
    <property type="molecule type" value="Genomic_DNA"/>
</dbReference>
<comment type="caution">
    <text evidence="1">The sequence shown here is derived from an EMBL/GenBank/DDBJ whole genome shotgun (WGS) entry which is preliminary data.</text>
</comment>
<dbReference type="Proteomes" id="UP001054945">
    <property type="component" value="Unassembled WGS sequence"/>
</dbReference>
<dbReference type="AlphaFoldDB" id="A0AAV4X0T3"/>
<evidence type="ECO:0000313" key="2">
    <source>
        <dbReference type="Proteomes" id="UP001054945"/>
    </source>
</evidence>
<proteinExistence type="predicted"/>
<sequence length="96" mass="11438">MHNNKSKRKCLFSMKHTHTSKKNELTVQLLINKIATSLSLYMSEYNTAVEKLSKHDYDSWKLQIETILVKTDLWNFVTRDETKQKLMSRNCEMEIK</sequence>
<organism evidence="1 2">
    <name type="scientific">Caerostris extrusa</name>
    <name type="common">Bark spider</name>
    <name type="synonym">Caerostris bankana</name>
    <dbReference type="NCBI Taxonomy" id="172846"/>
    <lineage>
        <taxon>Eukaryota</taxon>
        <taxon>Metazoa</taxon>
        <taxon>Ecdysozoa</taxon>
        <taxon>Arthropoda</taxon>
        <taxon>Chelicerata</taxon>
        <taxon>Arachnida</taxon>
        <taxon>Araneae</taxon>
        <taxon>Araneomorphae</taxon>
        <taxon>Entelegynae</taxon>
        <taxon>Araneoidea</taxon>
        <taxon>Araneidae</taxon>
        <taxon>Caerostris</taxon>
    </lineage>
</organism>
<reference evidence="1 2" key="1">
    <citation type="submission" date="2021-06" db="EMBL/GenBank/DDBJ databases">
        <title>Caerostris extrusa draft genome.</title>
        <authorList>
            <person name="Kono N."/>
            <person name="Arakawa K."/>
        </authorList>
    </citation>
    <scope>NUCLEOTIDE SEQUENCE [LARGE SCALE GENOMIC DNA]</scope>
</reference>
<evidence type="ECO:0000313" key="1">
    <source>
        <dbReference type="EMBL" id="GIY88258.1"/>
    </source>
</evidence>
<protein>
    <submittedName>
        <fullName evidence="1">Uncharacterized protein</fullName>
    </submittedName>
</protein>
<keyword evidence="2" id="KW-1185">Reference proteome</keyword>
<name>A0AAV4X0T3_CAEEX</name>